<protein>
    <recommendedName>
        <fullName evidence="1">YopA central domain-containing protein</fullName>
    </recommendedName>
</protein>
<dbReference type="InterPro" id="IPR058684">
    <property type="entry name" value="YopA_M"/>
</dbReference>
<dbReference type="Proteomes" id="UP001173465">
    <property type="component" value="Unassembled WGS sequence"/>
</dbReference>
<sequence>MSEKNLNEQPLEPLFDFETAPKEVNLFHGEIILSYKNYSYTTEVDVVLKFTPTPSVIMKVVLSVPSVPGELINLLINFSNEITYKINGIKVEGLIKSFNVFSGDLYILPSKQPVQVVGNTEVKNTVASVFHLFNFPVFSGKNAHLIHAPVGYRHLILQNNQWQAIIQSLPSTKQAADQIKTEGGVFLTHVGKLERIDGKRFSGAETDEQYDLIYSFLSFATGVKCRPVCRVGLDENGTRTWEYWSSPVSSHVTISWFNPLFCHQVELLFPLFSQRWKQSKEWEGALRSSIYWYLQANTLGEVRGIDAAIILAQSALERLAYHYLVIEQEKITEKQFKNKNFKTSDKLRQLLSSLKIPIDITGDMPSIKKEQACFKWEDIPHALTDIRNSLIHPVSKDKERMARCYVDAWRFSLWYIELTILALCGYEDSYRNRLKNTWTADVDDVPWKNKEA</sequence>
<dbReference type="EMBL" id="JACANB010000002">
    <property type="protein sequence ID" value="MDM1695988.1"/>
    <property type="molecule type" value="Genomic_DNA"/>
</dbReference>
<evidence type="ECO:0000313" key="3">
    <source>
        <dbReference type="Proteomes" id="UP001173465"/>
    </source>
</evidence>
<comment type="caution">
    <text evidence="2">The sequence shown here is derived from an EMBL/GenBank/DDBJ whole genome shotgun (WGS) entry which is preliminary data.</text>
</comment>
<name>A0AAW7DRZ3_9GAMM</name>
<dbReference type="RefSeq" id="WP_286593410.1">
    <property type="nucleotide sequence ID" value="NZ_JACANB010000002.1"/>
</dbReference>
<reference evidence="2" key="2">
    <citation type="journal article" date="2022" name="Sci. Total Environ.">
        <title>Prevalence, transmission, and molecular epidemiology of tet(X)-positive bacteria among humans, animals, and environmental niches in China: An epidemiological, and genomic-based study.</title>
        <authorList>
            <person name="Dong N."/>
            <person name="Zeng Y."/>
            <person name="Cai C."/>
            <person name="Sun C."/>
            <person name="Lu J."/>
            <person name="Liu C."/>
            <person name="Zhou H."/>
            <person name="Sun Q."/>
            <person name="Shu L."/>
            <person name="Wang H."/>
            <person name="Wang Y."/>
            <person name="Wang S."/>
            <person name="Wu C."/>
            <person name="Chan E.W."/>
            <person name="Chen G."/>
            <person name="Shen Z."/>
            <person name="Chen S."/>
            <person name="Zhang R."/>
        </authorList>
    </citation>
    <scope>NUCLEOTIDE SEQUENCE</scope>
    <source>
        <strain evidence="2">DF46-2-2</strain>
    </source>
</reference>
<evidence type="ECO:0000313" key="2">
    <source>
        <dbReference type="EMBL" id="MDM1695988.1"/>
    </source>
</evidence>
<feature type="domain" description="YopA central" evidence="1">
    <location>
        <begin position="129"/>
        <end position="251"/>
    </location>
</feature>
<evidence type="ECO:0000259" key="1">
    <source>
        <dbReference type="Pfam" id="PF26308"/>
    </source>
</evidence>
<proteinExistence type="predicted"/>
<dbReference type="Pfam" id="PF26308">
    <property type="entry name" value="YopA_M"/>
    <property type="match status" value="1"/>
</dbReference>
<gene>
    <name evidence="2" type="ORF">HX099_04815</name>
</gene>
<reference evidence="2" key="1">
    <citation type="submission" date="2020-06" db="EMBL/GenBank/DDBJ databases">
        <authorList>
            <person name="Dong N."/>
        </authorList>
    </citation>
    <scope>NUCLEOTIDE SEQUENCE</scope>
    <source>
        <strain evidence="2">DF46-2-2</strain>
    </source>
</reference>
<dbReference type="AlphaFoldDB" id="A0AAW7DRZ3"/>
<organism evidence="2 3">
    <name type="scientific">Thiopseudomonas alkaliphila</name>
    <dbReference type="NCBI Taxonomy" id="1697053"/>
    <lineage>
        <taxon>Bacteria</taxon>
        <taxon>Pseudomonadati</taxon>
        <taxon>Pseudomonadota</taxon>
        <taxon>Gammaproteobacteria</taxon>
        <taxon>Pseudomonadales</taxon>
        <taxon>Pseudomonadaceae</taxon>
        <taxon>Thiopseudomonas</taxon>
    </lineage>
</organism>
<accession>A0AAW7DRZ3</accession>